<dbReference type="SUPFAM" id="SSF52540">
    <property type="entry name" value="P-loop containing nucleoside triphosphate hydrolases"/>
    <property type="match status" value="1"/>
</dbReference>
<evidence type="ECO:0000256" key="6">
    <source>
        <dbReference type="SAM" id="MobiDB-lite"/>
    </source>
</evidence>
<accession>A0A2B8BIS4</accession>
<dbReference type="InterPro" id="IPR050534">
    <property type="entry name" value="Coronavir_polyprotein_1ab"/>
</dbReference>
<feature type="region of interest" description="Disordered" evidence="6">
    <location>
        <begin position="392"/>
        <end position="429"/>
    </location>
</feature>
<dbReference type="GO" id="GO:0004519">
    <property type="term" value="F:endonuclease activity"/>
    <property type="evidence" value="ECO:0007669"/>
    <property type="project" value="UniProtKB-KW"/>
</dbReference>
<dbReference type="Proteomes" id="UP000225379">
    <property type="component" value="Unassembled WGS sequence"/>
</dbReference>
<evidence type="ECO:0000259" key="7">
    <source>
        <dbReference type="Pfam" id="PF13086"/>
    </source>
</evidence>
<feature type="domain" description="DNA2/NAM7 helicase-like C-terminal" evidence="8">
    <location>
        <begin position="1206"/>
        <end position="1375"/>
    </location>
</feature>
<dbReference type="GO" id="GO:0016787">
    <property type="term" value="F:hydrolase activity"/>
    <property type="evidence" value="ECO:0007669"/>
    <property type="project" value="UniProtKB-KW"/>
</dbReference>
<keyword evidence="3" id="KW-0378">Hydrolase</keyword>
<dbReference type="InterPro" id="IPR049468">
    <property type="entry name" value="Restrct_endonuc-II-like_dom"/>
</dbReference>
<dbReference type="EMBL" id="PDKW01000039">
    <property type="protein sequence ID" value="PGH57660.1"/>
    <property type="molecule type" value="Genomic_DNA"/>
</dbReference>
<keyword evidence="2" id="KW-0547">Nucleotide-binding</keyword>
<dbReference type="GO" id="GO:0003677">
    <property type="term" value="F:DNA binding"/>
    <property type="evidence" value="ECO:0007669"/>
    <property type="project" value="InterPro"/>
</dbReference>
<dbReference type="InterPro" id="IPR041679">
    <property type="entry name" value="DNA2/NAM7-like_C"/>
</dbReference>
<name>A0A2B8BIS4_9PROT</name>
<keyword evidence="11" id="KW-1185">Reference proteome</keyword>
<dbReference type="InterPro" id="IPR027417">
    <property type="entry name" value="P-loop_NTPase"/>
</dbReference>
<dbReference type="GO" id="GO:0032784">
    <property type="term" value="P:regulation of DNA-templated transcription elongation"/>
    <property type="evidence" value="ECO:0007669"/>
    <property type="project" value="InterPro"/>
</dbReference>
<dbReference type="GO" id="GO:0005524">
    <property type="term" value="F:ATP binding"/>
    <property type="evidence" value="ECO:0007669"/>
    <property type="project" value="UniProtKB-KW"/>
</dbReference>
<keyword evidence="10" id="KW-0540">Nuclease</keyword>
<dbReference type="CDD" id="cd18808">
    <property type="entry name" value="SF1_C_Upf1"/>
    <property type="match status" value="1"/>
</dbReference>
<dbReference type="Gene3D" id="3.40.960.10">
    <property type="entry name" value="VSR Endonuclease"/>
    <property type="match status" value="1"/>
</dbReference>
<comment type="similarity">
    <text evidence="1">Belongs to the DNA2/NAM7 helicase family.</text>
</comment>
<keyword evidence="4" id="KW-0347">Helicase</keyword>
<dbReference type="PANTHER" id="PTHR43788:SF8">
    <property type="entry name" value="DNA-BINDING PROTEIN SMUBP-2"/>
    <property type="match status" value="1"/>
</dbReference>
<dbReference type="Pfam" id="PF13086">
    <property type="entry name" value="AAA_11"/>
    <property type="match status" value="1"/>
</dbReference>
<organism evidence="10 11">
    <name type="scientific">Azospirillum palustre</name>
    <dbReference type="NCBI Taxonomy" id="2044885"/>
    <lineage>
        <taxon>Bacteria</taxon>
        <taxon>Pseudomonadati</taxon>
        <taxon>Pseudomonadota</taxon>
        <taxon>Alphaproteobacteria</taxon>
        <taxon>Rhodospirillales</taxon>
        <taxon>Azospirillaceae</taxon>
        <taxon>Azospirillum</taxon>
    </lineage>
</organism>
<evidence type="ECO:0000256" key="4">
    <source>
        <dbReference type="ARBA" id="ARBA00022806"/>
    </source>
</evidence>
<evidence type="ECO:0000313" key="11">
    <source>
        <dbReference type="Proteomes" id="UP000225379"/>
    </source>
</evidence>
<gene>
    <name evidence="10" type="ORF">CRT60_06615</name>
</gene>
<evidence type="ECO:0000313" key="10">
    <source>
        <dbReference type="EMBL" id="PGH57660.1"/>
    </source>
</evidence>
<dbReference type="PANTHER" id="PTHR43788">
    <property type="entry name" value="DNA2/NAM7 HELICASE FAMILY MEMBER"/>
    <property type="match status" value="1"/>
</dbReference>
<keyword evidence="10" id="KW-0255">Endonuclease</keyword>
<feature type="domain" description="DNA2/NAM7 helicase helicase" evidence="7">
    <location>
        <begin position="431"/>
        <end position="550"/>
    </location>
</feature>
<dbReference type="SUPFAM" id="SSF54534">
    <property type="entry name" value="FKBP-like"/>
    <property type="match status" value="1"/>
</dbReference>
<protein>
    <submittedName>
        <fullName evidence="10">Very short patch repair endonuclease</fullName>
    </submittedName>
</protein>
<dbReference type="InterPro" id="IPR011335">
    <property type="entry name" value="Restrct_endonuc-II-like"/>
</dbReference>
<comment type="caution">
    <text evidence="10">The sequence shown here is derived from an EMBL/GenBank/DDBJ whole genome shotgun (WGS) entry which is preliminary data.</text>
</comment>
<dbReference type="SUPFAM" id="SSF52980">
    <property type="entry name" value="Restriction endonuclease-like"/>
    <property type="match status" value="1"/>
</dbReference>
<sequence>MAGLTKTQKDLRNVLLYTQELVSLNEKVIYDLVAEQHPHFHEGTLAGLEGIDFSVDAEIWMRLKRLRETQPPAPDLMFDGWVKAPPHPSPDKAPTLLDHRMLRLSIEEISDLAEAGLLDPDDVMKPRETDEEFPAIMDAILRTHNMPEFRQAWQEYVGGAWAKWAEVEKPRRRSIDVYNKLYQVQQRVIAAGDDNAIELVWGIGIARWQRENGRINAPVLEQLVELELFEDGTLTVGPRQVPPSLSLKPFHALEVEGSKGLQRDAGSQLERIVEDPDVTFSPFERKSFEPLLKSCAARLSASGAYVPDEAGRDPNDRSLLAIDGTLRISDTWVLYVRQRAENFRQDDIQKLIQRVEDAEADEDLPSAALQFVRPPSDERLYDDGGLDLNDASWNLPETVGRSPARGPSGSGSGSSGSTSTQESDAFFPLPYNDDQREILRRLQEADGVVVQGPPGTGKTHTIANVICHFLATGKRVLITAKTAEALTALQDKLPPGVRELAISVIHSDREGARHLEQAVQVLANEAKQINPKQVSQEIIDNQRLLANIRDRIKVIDSELLSYARRNLENVESAGEGVLPMALAKRVMQGRSLHGWFEDRLDLDARFNPRFSDADIAEARDIRRGLGGDLAYAVDDLPDLDALPDVARVLAAHRELARARELEEQSRSGDVPYMAAAALEQARSVQDWLTDYQVFFEEVRAETWMVSTYQILLGVRRSDEATVAALRRALDQWARLYADGRDFALKGVDPGDVPSDDQAFDAAVAVQARGEKPFGVFSFGKGPLKERLARVLVGGSAPVNPGQWEEVKACRTWQRDAQAFLRNWSAICGSLGLPPVPTDWPSGRGELLRLGRLIASLLRFASEAKACVDALQTLFPYGLDACAAVYEGNVSRALDALATNLEKAELVDAQAVRQEIEALAAGRGLPFHVGLMEFAGALGDASVAPNDLAHGWRQVCAEAERLSALRPHRMRLDEIADAVCRSGAPRWAKMLATDPVLDGMDGWTPPDWRASWEWARADGFVRSIGDRAAIQKLANERSELETRQRVILADVVRLRTFLGLKRALTGRIEAALAKFAAAIAKLGAGTGKAAGRHRRVIRDATLDAADAVPCWILPEWRIAEQLPATLNAFDLVIVDEASQSDITALPAVLRGRKLLIVGDDKQVSPNHVGLDERTIVQLRTTYLSGLPFADQMDPATSLYELGSMIFPGKAVLLREHFRCVEPIIRFSTRFYQNLLVPMRLPKATERLDPPLIDILVRDGEKTGDVNKREVEVIVEEVRRLSEDPAFEKRTIGIISLIGDKQAKLIYDRLMRELGADVIDRHRIMCGSAATFQGQERDIVFLSMVACPKTAVAQRSRMFEQRFNVALSRARDRLVLVRSVTSSDLKPGDLKLQVIEHFRNPMGEGKVIARKDVLDVCDSGFEKEFGARLLDLGYRIRPQVPVGGYRIDFVVEGADDRRLAIELDGDAYHGPDRWADDFRRQKSLERLGWTFWRCWGSEWTVDPEGSLADLRRTLDGMGIEPLGAEPPQGAWTEFREVSAEVEPPPAVELAPESIPVLAEDDGEVAVLVRPAAQAESDAVPMPESENIDAVATASITVEPGDLVVVRYDDTPNRAVRVRISETEHKPDVGIIHVGEPLAMALLGSALEDEIEVDLGGGKTRSLVIERIERAPAVAA</sequence>
<dbReference type="Gene3D" id="3.40.50.300">
    <property type="entry name" value="P-loop containing nucleotide triphosphate hydrolases"/>
    <property type="match status" value="3"/>
</dbReference>
<keyword evidence="5" id="KW-0067">ATP-binding</keyword>
<dbReference type="GO" id="GO:0043139">
    <property type="term" value="F:5'-3' DNA helicase activity"/>
    <property type="evidence" value="ECO:0007669"/>
    <property type="project" value="TreeGrafter"/>
</dbReference>
<dbReference type="InterPro" id="IPR041677">
    <property type="entry name" value="DNA2/NAM7_AAA_11"/>
</dbReference>
<evidence type="ECO:0000256" key="3">
    <source>
        <dbReference type="ARBA" id="ARBA00022801"/>
    </source>
</evidence>
<evidence type="ECO:0000259" key="8">
    <source>
        <dbReference type="Pfam" id="PF13087"/>
    </source>
</evidence>
<evidence type="ECO:0000259" key="9">
    <source>
        <dbReference type="Pfam" id="PF18741"/>
    </source>
</evidence>
<dbReference type="InterPro" id="IPR047187">
    <property type="entry name" value="SF1_C_Upf1"/>
</dbReference>
<dbReference type="InterPro" id="IPR036953">
    <property type="entry name" value="GreA/GreB_C_sf"/>
</dbReference>
<dbReference type="Gene3D" id="3.10.50.30">
    <property type="entry name" value="Transcription elongation factor, GreA/GreB, C-terminal domain"/>
    <property type="match status" value="1"/>
</dbReference>
<dbReference type="OrthoDB" id="9757917at2"/>
<dbReference type="Pfam" id="PF18741">
    <property type="entry name" value="MTES_1575"/>
    <property type="match status" value="1"/>
</dbReference>
<evidence type="ECO:0000256" key="2">
    <source>
        <dbReference type="ARBA" id="ARBA00022741"/>
    </source>
</evidence>
<evidence type="ECO:0000256" key="1">
    <source>
        <dbReference type="ARBA" id="ARBA00007913"/>
    </source>
</evidence>
<feature type="domain" description="Restriction endonuclease type II-like" evidence="9">
    <location>
        <begin position="1419"/>
        <end position="1512"/>
    </location>
</feature>
<dbReference type="RefSeq" id="WP_098735652.1">
    <property type="nucleotide sequence ID" value="NZ_PDKW01000039.1"/>
</dbReference>
<dbReference type="Pfam" id="PF13087">
    <property type="entry name" value="AAA_12"/>
    <property type="match status" value="1"/>
</dbReference>
<evidence type="ECO:0000256" key="5">
    <source>
        <dbReference type="ARBA" id="ARBA00022840"/>
    </source>
</evidence>
<reference evidence="11" key="1">
    <citation type="submission" date="2017-10" db="EMBL/GenBank/DDBJ databases">
        <authorList>
            <person name="Kravchenko I.K."/>
            <person name="Grouzdev D.S."/>
        </authorList>
    </citation>
    <scope>NUCLEOTIDE SEQUENCE [LARGE SCALE GENOMIC DNA]</scope>
    <source>
        <strain evidence="11">B2</strain>
    </source>
</reference>
<proteinExistence type="inferred from homology"/>